<accession>A0ABR8UGR8</accession>
<reference evidence="1 2" key="1">
    <citation type="submission" date="2020-08" db="EMBL/GenBank/DDBJ databases">
        <title>A Genomic Blueprint of the Chicken Gut Microbiome.</title>
        <authorList>
            <person name="Gilroy R."/>
            <person name="Ravi A."/>
            <person name="Getino M."/>
            <person name="Pursley I."/>
            <person name="Horton D.L."/>
            <person name="Alikhan N.-F."/>
            <person name="Baker D."/>
            <person name="Gharbi K."/>
            <person name="Hall N."/>
            <person name="Watson M."/>
            <person name="Adriaenssens E.M."/>
            <person name="Foster-Nyarko E."/>
            <person name="Jarju S."/>
            <person name="Secka A."/>
            <person name="Antonio M."/>
            <person name="Oren A."/>
            <person name="Chaudhuri R."/>
            <person name="La Ragione R.M."/>
            <person name="Hildebrand F."/>
            <person name="Pallen M.J."/>
        </authorList>
    </citation>
    <scope>NUCLEOTIDE SEQUENCE [LARGE SCALE GENOMIC DNA]</scope>
    <source>
        <strain evidence="1 2">Sa2BVA3</strain>
    </source>
</reference>
<evidence type="ECO:0000313" key="1">
    <source>
        <dbReference type="EMBL" id="MBD7986869.1"/>
    </source>
</evidence>
<sequence length="110" mass="10771">MDRSRDAAHGEYKIPGGKLVVVDLAVSGGRIAAMQVSGDFFLEPASALDSINAALVGQPVDAGEAALAAAGASALDPDAQLYGITPEGVAVAVRRALALPGDVADGGGSA</sequence>
<evidence type="ECO:0000313" key="2">
    <source>
        <dbReference type="Proteomes" id="UP000647183"/>
    </source>
</evidence>
<dbReference type="RefSeq" id="WP_191728113.1">
    <property type="nucleotide sequence ID" value="NZ_JACSQJ010000001.1"/>
</dbReference>
<dbReference type="Gene3D" id="3.30.390.50">
    <property type="entry name" value="CO dehydrogenase flavoprotein, C-terminal domain"/>
    <property type="match status" value="1"/>
</dbReference>
<comment type="caution">
    <text evidence="1">The sequence shown here is derived from an EMBL/GenBank/DDBJ whole genome shotgun (WGS) entry which is preliminary data.</text>
</comment>
<protein>
    <submittedName>
        <fullName evidence="1">Biotin--protein ligase</fullName>
    </submittedName>
</protein>
<dbReference type="GO" id="GO:0016874">
    <property type="term" value="F:ligase activity"/>
    <property type="evidence" value="ECO:0007669"/>
    <property type="project" value="UniProtKB-KW"/>
</dbReference>
<name>A0ABR8UGR8_9GAMM</name>
<dbReference type="Proteomes" id="UP000647183">
    <property type="component" value="Unassembled WGS sequence"/>
</dbReference>
<proteinExistence type="predicted"/>
<keyword evidence="2" id="KW-1185">Reference proteome</keyword>
<dbReference type="EMBL" id="JACSQJ010000001">
    <property type="protein sequence ID" value="MBD7986869.1"/>
    <property type="molecule type" value="Genomic_DNA"/>
</dbReference>
<organism evidence="1 2">
    <name type="scientific">Luteimonas colneyensis</name>
    <dbReference type="NCBI Taxonomy" id="2762230"/>
    <lineage>
        <taxon>Bacteria</taxon>
        <taxon>Pseudomonadati</taxon>
        <taxon>Pseudomonadota</taxon>
        <taxon>Gammaproteobacteria</taxon>
        <taxon>Lysobacterales</taxon>
        <taxon>Lysobacteraceae</taxon>
        <taxon>Luteimonas</taxon>
    </lineage>
</organism>
<keyword evidence="1" id="KW-0436">Ligase</keyword>
<gene>
    <name evidence="1" type="ORF">H9645_02355</name>
</gene>